<gene>
    <name evidence="13 17" type="primary">mfd</name>
    <name evidence="17" type="ORF">E4A48_03780</name>
</gene>
<dbReference type="SMART" id="SM01058">
    <property type="entry name" value="CarD_TRCF"/>
    <property type="match status" value="1"/>
</dbReference>
<dbReference type="SUPFAM" id="SSF141259">
    <property type="entry name" value="CarD-like"/>
    <property type="match status" value="1"/>
</dbReference>
<dbReference type="FunFam" id="3.40.50.300:FF:000300">
    <property type="entry name" value="Transcription-repair-coupling factor"/>
    <property type="match status" value="1"/>
</dbReference>
<comment type="similarity">
    <text evidence="11 13">In the C-terminal section; belongs to the helicase family. RecG subfamily.</text>
</comment>
<dbReference type="SUPFAM" id="SSF52540">
    <property type="entry name" value="P-loop containing nucleoside triphosphate hydrolases"/>
    <property type="match status" value="5"/>
</dbReference>
<dbReference type="Pfam" id="PF21132">
    <property type="entry name" value="MFD_D3"/>
    <property type="match status" value="1"/>
</dbReference>
<dbReference type="InterPro" id="IPR003711">
    <property type="entry name" value="CarD-like/TRCF_RID"/>
</dbReference>
<dbReference type="InterPro" id="IPR048635">
    <property type="entry name" value="MFD_D3"/>
</dbReference>
<dbReference type="CDD" id="cd17991">
    <property type="entry name" value="DEXHc_TRCF"/>
    <property type="match status" value="1"/>
</dbReference>
<dbReference type="InterPro" id="IPR036101">
    <property type="entry name" value="CarD-like/TRCF_RID_sf"/>
</dbReference>
<dbReference type="SMART" id="SM00487">
    <property type="entry name" value="DEXDc"/>
    <property type="match status" value="1"/>
</dbReference>
<evidence type="ECO:0000313" key="17">
    <source>
        <dbReference type="EMBL" id="QDI02934.1"/>
    </source>
</evidence>
<dbReference type="GO" id="GO:0000716">
    <property type="term" value="P:transcription-coupled nucleotide-excision repair, DNA damage recognition"/>
    <property type="evidence" value="ECO:0007669"/>
    <property type="project" value="UniProtKB-UniRule"/>
</dbReference>
<dbReference type="SMART" id="SM00982">
    <property type="entry name" value="TRCF"/>
    <property type="match status" value="1"/>
</dbReference>
<dbReference type="Gene3D" id="3.40.50.11140">
    <property type="match status" value="1"/>
</dbReference>
<dbReference type="InterPro" id="IPR041471">
    <property type="entry name" value="UvrB_inter"/>
</dbReference>
<evidence type="ECO:0000256" key="1">
    <source>
        <dbReference type="ARBA" id="ARBA00004496"/>
    </source>
</evidence>
<dbReference type="Gene3D" id="3.90.1150.50">
    <property type="entry name" value="Transcription-repair-coupling factor, D7 domain"/>
    <property type="match status" value="1"/>
</dbReference>
<sequence length="1239" mass="135826">MAPLSFPVPPLPKSGQLRAFWRAPASSTALAWHIACAAAAHRGPLLVVARDNQSAHQIEADLHTLLAGDGSLPVVPFPDWETLPYDQFSPHPDIISQRLSALHRLPTLQQGIVVVPVQTLMQRVAPLRYIVGGSFDLRVAQRLDLEAEKRRLESAGYRNVPQVMDPGDFAVRGGLLDVYPMGADTPLRIELLDEDIDSIRAFDPESQRSLDHVQEVKMLPGREVPMDDVSVERVLATLRERFDVDTRRSALYQDLKARLAPSGIEYYLPLFFQEARSAGSAARDATATLFDYLGETVLPLLAPGVGAAADAFWAQTQNRYEQRRHDVERPLLAPEELYQAPDTLREKLNGLPRIEVWAADHARIEDAQALGDQPLPPLPVAAKDAAPAEALKSFLGSYAGRVLIAADSPGRREALLEVLAAAGLKPEVIPNFAAFLPSPTGRRWREAPDEGTTLAASSSKKAAASSASVSSTAAQKKQVASGRTLTPTPLSHGDSLRSPAGEGLDSAGVEAMPAAFAIAVAPLDDGFALDDPHIAVLTERQLFPERAGQPRRTRRAGREPEAIIRDLGELTEGAPIVHEDHGVGRYRGLIVLDAGGMPGEFLEIEYAKGDRLYVPVAQLHLISRYSGASADTAPLHSLGGEQWSKAKRRAAEKVRDVAAELLEIQARRRARAGLALQVDRAMYEPFAAGFPFEETTDQLAAIEATLRDLGSSQPMDRVVCGDVGFGKTEVAVRAAFAAASAGKQVAVLVPTTLLAEQHYRNFRDRFADWPLRVEVLSRFKSAKEIKAELEKVADGGIDVIIGTHRLLQPDVKFKDLGLVVVDEEQRFGVRQKEALKALRANVHLLTLTATPIPRTLNMAMAGLRDLSIIATAPPNRLAVQTFVTAWDNALLREAFQRELARGGQLYFLHNDVESIGRMQRELSELVPEARIGIAHGQMPERELERVMLDFQKQRFNVLLSTTIIESGIDIPNANTIVINRADRFGLAQLHQLRGRVGRSHHRAYAYLLVPDRRSITGDAQKRLDAIASMDELGAGFTLATHDLEIRGAGELLGEDQSGQMAEVGFSLYTELLERAVRSIRQGKLPDLDAGEEARGAEVELHVPALIPDDYLPDVHTRLTLYKRISSARDSEQLRELQVEMIDRFGLLPDAVKHLFAIAELKLQANTLGIRKLELGENGGRIVFEAKPDVDPMTIIQMIQKQPRLYAMDGPDKLKLKLPLPEAADRFNAARGLLAALSPR</sequence>
<keyword evidence="3 13" id="KW-0547">Nucleotide-binding</keyword>
<dbReference type="RefSeq" id="WP_142741917.1">
    <property type="nucleotide sequence ID" value="NZ_CP038228.1"/>
</dbReference>
<dbReference type="GO" id="GO:0006355">
    <property type="term" value="P:regulation of DNA-templated transcription"/>
    <property type="evidence" value="ECO:0007669"/>
    <property type="project" value="UniProtKB-UniRule"/>
</dbReference>
<dbReference type="AlphaFoldDB" id="A0A514EA65"/>
<dbReference type="Gene3D" id="3.40.50.11180">
    <property type="match status" value="1"/>
</dbReference>
<dbReference type="InterPro" id="IPR027417">
    <property type="entry name" value="P-loop_NTPase"/>
</dbReference>
<evidence type="ECO:0000256" key="6">
    <source>
        <dbReference type="ARBA" id="ARBA00022806"/>
    </source>
</evidence>
<keyword evidence="5 13" id="KW-0378">Hydrolase</keyword>
<dbReference type="InterPro" id="IPR005118">
    <property type="entry name" value="TRCF_C"/>
</dbReference>
<keyword evidence="4 13" id="KW-0227">DNA damage</keyword>
<feature type="region of interest" description="Disordered" evidence="14">
    <location>
        <begin position="439"/>
        <end position="504"/>
    </location>
</feature>
<dbReference type="PROSITE" id="PS51192">
    <property type="entry name" value="HELICASE_ATP_BIND_1"/>
    <property type="match status" value="1"/>
</dbReference>
<dbReference type="GO" id="GO:0003684">
    <property type="term" value="F:damaged DNA binding"/>
    <property type="evidence" value="ECO:0007669"/>
    <property type="project" value="InterPro"/>
</dbReference>
<evidence type="ECO:0000256" key="5">
    <source>
        <dbReference type="ARBA" id="ARBA00022801"/>
    </source>
</evidence>
<dbReference type="GO" id="GO:0005524">
    <property type="term" value="F:ATP binding"/>
    <property type="evidence" value="ECO:0007669"/>
    <property type="project" value="UniProtKB-UniRule"/>
</dbReference>
<dbReference type="FunFam" id="3.40.50.300:FF:000546">
    <property type="entry name" value="Transcription-repair-coupling factor"/>
    <property type="match status" value="1"/>
</dbReference>
<evidence type="ECO:0000256" key="4">
    <source>
        <dbReference type="ARBA" id="ARBA00022763"/>
    </source>
</evidence>
<evidence type="ECO:0000259" key="16">
    <source>
        <dbReference type="PROSITE" id="PS51194"/>
    </source>
</evidence>
<evidence type="ECO:0000256" key="11">
    <source>
        <dbReference type="ARBA" id="ARBA00061399"/>
    </source>
</evidence>
<protein>
    <recommendedName>
        <fullName evidence="12 13">Transcription-repair-coupling factor</fullName>
        <shortName evidence="13">TRCF</shortName>
        <ecNumber evidence="13">3.6.4.-</ecNumber>
    </recommendedName>
</protein>
<dbReference type="Proteomes" id="UP000319349">
    <property type="component" value="Chromosome"/>
</dbReference>
<evidence type="ECO:0000256" key="3">
    <source>
        <dbReference type="ARBA" id="ARBA00022741"/>
    </source>
</evidence>
<dbReference type="HAMAP" id="MF_00969">
    <property type="entry name" value="TRCF"/>
    <property type="match status" value="1"/>
</dbReference>
<dbReference type="GO" id="GO:0003678">
    <property type="term" value="F:DNA helicase activity"/>
    <property type="evidence" value="ECO:0007669"/>
    <property type="project" value="TreeGrafter"/>
</dbReference>
<dbReference type="GO" id="GO:0005737">
    <property type="term" value="C:cytoplasm"/>
    <property type="evidence" value="ECO:0007669"/>
    <property type="project" value="UniProtKB-SubCell"/>
</dbReference>
<organism evidence="17 18">
    <name type="scientific">Xanthomonas cerealis pv. cerealis</name>
    <dbReference type="NCBI Taxonomy" id="152263"/>
    <lineage>
        <taxon>Bacteria</taxon>
        <taxon>Pseudomonadati</taxon>
        <taxon>Pseudomonadota</taxon>
        <taxon>Gammaproteobacteria</taxon>
        <taxon>Lysobacterales</taxon>
        <taxon>Lysobacteraceae</taxon>
        <taxon>Xanthomonas</taxon>
        <taxon>Xanthomonas translucens group</taxon>
        <taxon>Xanthomonas cerealis</taxon>
    </lineage>
</organism>
<dbReference type="Gene3D" id="3.40.50.300">
    <property type="entry name" value="P-loop containing nucleotide triphosphate hydrolases"/>
    <property type="match status" value="2"/>
</dbReference>
<evidence type="ECO:0000256" key="14">
    <source>
        <dbReference type="SAM" id="MobiDB-lite"/>
    </source>
</evidence>
<keyword evidence="8 13" id="KW-0238">DNA-binding</keyword>
<dbReference type="InterPro" id="IPR011545">
    <property type="entry name" value="DEAD/DEAH_box_helicase_dom"/>
</dbReference>
<dbReference type="GO" id="GO:0016787">
    <property type="term" value="F:hydrolase activity"/>
    <property type="evidence" value="ECO:0007669"/>
    <property type="project" value="UniProtKB-KW"/>
</dbReference>
<evidence type="ECO:0000256" key="10">
    <source>
        <dbReference type="ARBA" id="ARBA00061104"/>
    </source>
</evidence>
<dbReference type="Gene3D" id="3.30.2060.10">
    <property type="entry name" value="Penicillin-binding protein 1b domain"/>
    <property type="match status" value="1"/>
</dbReference>
<dbReference type="Pfam" id="PF00271">
    <property type="entry name" value="Helicase_C"/>
    <property type="match status" value="1"/>
</dbReference>
<evidence type="ECO:0000313" key="18">
    <source>
        <dbReference type="Proteomes" id="UP000319349"/>
    </source>
</evidence>
<dbReference type="InterPro" id="IPR037235">
    <property type="entry name" value="TRCF-like_C_D7"/>
</dbReference>
<keyword evidence="6" id="KW-0347">Helicase</keyword>
<dbReference type="EC" id="3.6.4.-" evidence="13"/>
<comment type="similarity">
    <text evidence="10 13">In the N-terminal section; belongs to the UvrB family.</text>
</comment>
<dbReference type="Pfam" id="PF03461">
    <property type="entry name" value="TRCF"/>
    <property type="match status" value="1"/>
</dbReference>
<keyword evidence="7 13" id="KW-0067">ATP-binding</keyword>
<evidence type="ECO:0000256" key="2">
    <source>
        <dbReference type="ARBA" id="ARBA00022490"/>
    </source>
</evidence>
<keyword evidence="2 13" id="KW-0963">Cytoplasm</keyword>
<evidence type="ECO:0000259" key="15">
    <source>
        <dbReference type="PROSITE" id="PS51192"/>
    </source>
</evidence>
<name>A0A514EA65_9XANT</name>
<dbReference type="SMART" id="SM00490">
    <property type="entry name" value="HELICc"/>
    <property type="match status" value="1"/>
</dbReference>
<proteinExistence type="inferred from homology"/>
<reference evidence="17 18" key="1">
    <citation type="submission" date="2019-03" db="EMBL/GenBank/DDBJ databases">
        <title>Tal1 in Xanthomonas translucens pv. cerealis Contributes to Virulence in Bacterial Leaf Streak of Wheat.</title>
        <authorList>
            <person name="Shah S.M.A."/>
            <person name="Haq F."/>
            <person name="Ma W."/>
            <person name="Xu X."/>
            <person name="Wang S."/>
            <person name="Xu Z."/>
            <person name="Zou L."/>
            <person name="Zhu B."/>
            <person name="Chen G."/>
        </authorList>
    </citation>
    <scope>NUCLEOTIDE SEQUENCE [LARGE SCALE GENOMIC DNA]</scope>
    <source>
        <strain evidence="17 18">01</strain>
    </source>
</reference>
<dbReference type="SUPFAM" id="SSF143517">
    <property type="entry name" value="TRCF domain-like"/>
    <property type="match status" value="1"/>
</dbReference>
<keyword evidence="9 13" id="KW-0234">DNA repair</keyword>
<evidence type="ECO:0000256" key="7">
    <source>
        <dbReference type="ARBA" id="ARBA00022840"/>
    </source>
</evidence>
<accession>A0A514EA65</accession>
<dbReference type="Pfam" id="PF00270">
    <property type="entry name" value="DEAD"/>
    <property type="match status" value="1"/>
</dbReference>
<dbReference type="PANTHER" id="PTHR47964">
    <property type="entry name" value="ATP-DEPENDENT DNA HELICASE HOMOLOG RECG, CHLOROPLASTIC"/>
    <property type="match status" value="1"/>
</dbReference>
<dbReference type="InterPro" id="IPR047112">
    <property type="entry name" value="RecG/Mfd"/>
</dbReference>
<dbReference type="Pfam" id="PF17757">
    <property type="entry name" value="UvrB_inter"/>
    <property type="match status" value="1"/>
</dbReference>
<keyword evidence="18" id="KW-1185">Reference proteome</keyword>
<dbReference type="NCBIfam" id="TIGR00580">
    <property type="entry name" value="mfd"/>
    <property type="match status" value="1"/>
</dbReference>
<comment type="subcellular location">
    <subcellularLocation>
        <location evidence="1 13">Cytoplasm</location>
    </subcellularLocation>
</comment>
<comment type="function">
    <text evidence="13">Couples transcription and DNA repair by recognizing RNA polymerase (RNAP) stalled at DNA lesions. Mediates ATP-dependent release of RNAP and its truncated transcript from the DNA, and recruitment of nucleotide excision repair machinery to the damaged site.</text>
</comment>
<dbReference type="InterPro" id="IPR001650">
    <property type="entry name" value="Helicase_C-like"/>
</dbReference>
<dbReference type="Pfam" id="PF02559">
    <property type="entry name" value="CarD_TRCF_RID"/>
    <property type="match status" value="1"/>
</dbReference>
<dbReference type="EMBL" id="CP038228">
    <property type="protein sequence ID" value="QDI02934.1"/>
    <property type="molecule type" value="Genomic_DNA"/>
</dbReference>
<dbReference type="InterPro" id="IPR004576">
    <property type="entry name" value="Mfd"/>
</dbReference>
<dbReference type="InterPro" id="IPR014001">
    <property type="entry name" value="Helicase_ATP-bd"/>
</dbReference>
<dbReference type="PROSITE" id="PS51194">
    <property type="entry name" value="HELICASE_CTER"/>
    <property type="match status" value="1"/>
</dbReference>
<dbReference type="Gene3D" id="2.40.10.170">
    <property type="match status" value="1"/>
</dbReference>
<evidence type="ECO:0000256" key="12">
    <source>
        <dbReference type="ARBA" id="ARBA00070128"/>
    </source>
</evidence>
<evidence type="ECO:0000256" key="13">
    <source>
        <dbReference type="HAMAP-Rule" id="MF_00969"/>
    </source>
</evidence>
<evidence type="ECO:0000256" key="9">
    <source>
        <dbReference type="ARBA" id="ARBA00023204"/>
    </source>
</evidence>
<feature type="domain" description="Helicase C-terminal" evidence="16">
    <location>
        <begin position="890"/>
        <end position="1044"/>
    </location>
</feature>
<feature type="compositionally biased region" description="Low complexity" evidence="14">
    <location>
        <begin position="455"/>
        <end position="477"/>
    </location>
</feature>
<evidence type="ECO:0000256" key="8">
    <source>
        <dbReference type="ARBA" id="ARBA00023125"/>
    </source>
</evidence>
<feature type="domain" description="Helicase ATP-binding" evidence="15">
    <location>
        <begin position="708"/>
        <end position="869"/>
    </location>
</feature>
<dbReference type="PANTHER" id="PTHR47964:SF1">
    <property type="entry name" value="ATP-DEPENDENT DNA HELICASE HOMOLOG RECG, CHLOROPLASTIC"/>
    <property type="match status" value="1"/>
</dbReference>